<protein>
    <submittedName>
        <fullName evidence="2">Uncharacterized protein</fullName>
    </submittedName>
</protein>
<feature type="region of interest" description="Disordered" evidence="1">
    <location>
        <begin position="84"/>
        <end position="136"/>
    </location>
</feature>
<comment type="caution">
    <text evidence="2">The sequence shown here is derived from an EMBL/GenBank/DDBJ whole genome shotgun (WGS) entry which is preliminary data.</text>
</comment>
<evidence type="ECO:0000256" key="1">
    <source>
        <dbReference type="SAM" id="MobiDB-lite"/>
    </source>
</evidence>
<feature type="compositionally biased region" description="Basic and acidic residues" evidence="1">
    <location>
        <begin position="110"/>
        <end position="133"/>
    </location>
</feature>
<evidence type="ECO:0000313" key="3">
    <source>
        <dbReference type="Proteomes" id="UP000287651"/>
    </source>
</evidence>
<sequence>MHHSPQESPETSSSSQVISLSLSLSLSCYIHVPSPGVSDKAVWSNQSSLAHPCPNHHLIADCDQLHPLPPPLYYEKTTVVEAKQLPCPPRRESSHQSTTEEQPCTHRSRRPSERERERERARETGDDGEERGKLAVPIVHPAVPLAGEGAASSVLHSPAVRRDARVLERSPVIDRPAR</sequence>
<feature type="region of interest" description="Disordered" evidence="1">
    <location>
        <begin position="149"/>
        <end position="178"/>
    </location>
</feature>
<name>A0A426ZQ45_ENSVE</name>
<accession>A0A426ZQ45</accession>
<organism evidence="2 3">
    <name type="scientific">Ensete ventricosum</name>
    <name type="common">Abyssinian banana</name>
    <name type="synonym">Musa ensete</name>
    <dbReference type="NCBI Taxonomy" id="4639"/>
    <lineage>
        <taxon>Eukaryota</taxon>
        <taxon>Viridiplantae</taxon>
        <taxon>Streptophyta</taxon>
        <taxon>Embryophyta</taxon>
        <taxon>Tracheophyta</taxon>
        <taxon>Spermatophyta</taxon>
        <taxon>Magnoliopsida</taxon>
        <taxon>Liliopsida</taxon>
        <taxon>Zingiberales</taxon>
        <taxon>Musaceae</taxon>
        <taxon>Ensete</taxon>
    </lineage>
</organism>
<evidence type="ECO:0000313" key="2">
    <source>
        <dbReference type="EMBL" id="RRT66116.1"/>
    </source>
</evidence>
<dbReference type="EMBL" id="AMZH03005557">
    <property type="protein sequence ID" value="RRT66116.1"/>
    <property type="molecule type" value="Genomic_DNA"/>
</dbReference>
<feature type="compositionally biased region" description="Basic and acidic residues" evidence="1">
    <location>
        <begin position="160"/>
        <end position="178"/>
    </location>
</feature>
<proteinExistence type="predicted"/>
<gene>
    <name evidence="2" type="ORF">B296_00018404</name>
</gene>
<reference evidence="2 3" key="1">
    <citation type="journal article" date="2014" name="Agronomy (Basel)">
        <title>A Draft Genome Sequence for Ensete ventricosum, the Drought-Tolerant Tree Against Hunger.</title>
        <authorList>
            <person name="Harrison J."/>
            <person name="Moore K.A."/>
            <person name="Paszkiewicz K."/>
            <person name="Jones T."/>
            <person name="Grant M."/>
            <person name="Ambacheew D."/>
            <person name="Muzemil S."/>
            <person name="Studholme D.J."/>
        </authorList>
    </citation>
    <scope>NUCLEOTIDE SEQUENCE [LARGE SCALE GENOMIC DNA]</scope>
</reference>
<dbReference type="AlphaFoldDB" id="A0A426ZQ45"/>
<dbReference type="Proteomes" id="UP000287651">
    <property type="component" value="Unassembled WGS sequence"/>
</dbReference>